<keyword evidence="2" id="KW-0012">Acyltransferase</keyword>
<keyword evidence="1" id="KW-0808">Transferase</keyword>
<dbReference type="PANTHER" id="PTHR43800:SF1">
    <property type="entry name" value="PEPTIDYL-LYSINE N-ACETYLTRANSFERASE YJAB"/>
    <property type="match status" value="1"/>
</dbReference>
<dbReference type="Pfam" id="PF00583">
    <property type="entry name" value="Acetyltransf_1"/>
    <property type="match status" value="1"/>
</dbReference>
<name>A0A919SQN7_9ACTN</name>
<comment type="caution">
    <text evidence="4">The sequence shown here is derived from an EMBL/GenBank/DDBJ whole genome shotgun (WGS) entry which is preliminary data.</text>
</comment>
<dbReference type="Proteomes" id="UP000681340">
    <property type="component" value="Unassembled WGS sequence"/>
</dbReference>
<organism evidence="4 5">
    <name type="scientific">Actinoplanes auranticolor</name>
    <dbReference type="NCBI Taxonomy" id="47988"/>
    <lineage>
        <taxon>Bacteria</taxon>
        <taxon>Bacillati</taxon>
        <taxon>Actinomycetota</taxon>
        <taxon>Actinomycetes</taxon>
        <taxon>Micromonosporales</taxon>
        <taxon>Micromonosporaceae</taxon>
        <taxon>Actinoplanes</taxon>
    </lineage>
</organism>
<dbReference type="AlphaFoldDB" id="A0A919SQN7"/>
<evidence type="ECO:0000313" key="5">
    <source>
        <dbReference type="Proteomes" id="UP000681340"/>
    </source>
</evidence>
<dbReference type="GO" id="GO:0016747">
    <property type="term" value="F:acyltransferase activity, transferring groups other than amino-acyl groups"/>
    <property type="evidence" value="ECO:0007669"/>
    <property type="project" value="InterPro"/>
</dbReference>
<protein>
    <submittedName>
        <fullName evidence="4">GCN5 family N-acetyltransferase</fullName>
    </submittedName>
</protein>
<keyword evidence="5" id="KW-1185">Reference proteome</keyword>
<dbReference type="PANTHER" id="PTHR43800">
    <property type="entry name" value="PEPTIDYL-LYSINE N-ACETYLTRANSFERASE YJAB"/>
    <property type="match status" value="1"/>
</dbReference>
<evidence type="ECO:0000256" key="1">
    <source>
        <dbReference type="ARBA" id="ARBA00022679"/>
    </source>
</evidence>
<dbReference type="PROSITE" id="PS51186">
    <property type="entry name" value="GNAT"/>
    <property type="match status" value="1"/>
</dbReference>
<dbReference type="EMBL" id="BOQL01000054">
    <property type="protein sequence ID" value="GIM75078.1"/>
    <property type="molecule type" value="Genomic_DNA"/>
</dbReference>
<accession>A0A919SQN7</accession>
<feature type="domain" description="N-acetyltransferase" evidence="3">
    <location>
        <begin position="2"/>
        <end position="154"/>
    </location>
</feature>
<sequence>MTKIRPTRPDDLAVIQRIELAAGELFRTIGMADIADHPVPTIDVLAEYQRAALSWVAVDHADRPVAFVLVQRVDGRAHIEQVSVHPDHARRRIGRDLIDHVERWAAGQGLPALTLTTFRDVQWNGPYYERLGFTVLAGSDRGPRLRTLMSEEAAHGLDPEHRIAMIRAIHDRQ</sequence>
<evidence type="ECO:0000313" key="4">
    <source>
        <dbReference type="EMBL" id="GIM75078.1"/>
    </source>
</evidence>
<proteinExistence type="predicted"/>
<dbReference type="SUPFAM" id="SSF55729">
    <property type="entry name" value="Acyl-CoA N-acyltransferases (Nat)"/>
    <property type="match status" value="1"/>
</dbReference>
<gene>
    <name evidence="4" type="ORF">Aau02nite_64160</name>
</gene>
<dbReference type="InterPro" id="IPR016181">
    <property type="entry name" value="Acyl_CoA_acyltransferase"/>
</dbReference>
<dbReference type="InterPro" id="IPR000182">
    <property type="entry name" value="GNAT_dom"/>
</dbReference>
<evidence type="ECO:0000259" key="3">
    <source>
        <dbReference type="PROSITE" id="PS51186"/>
    </source>
</evidence>
<dbReference type="CDD" id="cd04301">
    <property type="entry name" value="NAT_SF"/>
    <property type="match status" value="1"/>
</dbReference>
<dbReference type="Gene3D" id="3.40.630.30">
    <property type="match status" value="1"/>
</dbReference>
<reference evidence="4" key="1">
    <citation type="submission" date="2021-03" db="EMBL/GenBank/DDBJ databases">
        <title>Whole genome shotgun sequence of Actinoplanes auranticolor NBRC 12245.</title>
        <authorList>
            <person name="Komaki H."/>
            <person name="Tamura T."/>
        </authorList>
    </citation>
    <scope>NUCLEOTIDE SEQUENCE</scope>
    <source>
        <strain evidence="4">NBRC 12245</strain>
    </source>
</reference>
<dbReference type="RefSeq" id="WP_246595594.1">
    <property type="nucleotide sequence ID" value="NZ_BAABEA010000020.1"/>
</dbReference>
<evidence type="ECO:0000256" key="2">
    <source>
        <dbReference type="ARBA" id="ARBA00023315"/>
    </source>
</evidence>